<dbReference type="SUPFAM" id="SSF52833">
    <property type="entry name" value="Thioredoxin-like"/>
    <property type="match status" value="1"/>
</dbReference>
<dbReference type="CDD" id="cd02966">
    <property type="entry name" value="TlpA_like_family"/>
    <property type="match status" value="1"/>
</dbReference>
<evidence type="ECO:0000259" key="2">
    <source>
        <dbReference type="Pfam" id="PF08534"/>
    </source>
</evidence>
<evidence type="ECO:0000313" key="4">
    <source>
        <dbReference type="Proteomes" id="UP000070260"/>
    </source>
</evidence>
<dbReference type="InterPro" id="IPR036249">
    <property type="entry name" value="Thioredoxin-like_sf"/>
</dbReference>
<dbReference type="AlphaFoldDB" id="A0A140GQZ7"/>
<feature type="domain" description="Redoxin" evidence="2">
    <location>
        <begin position="80"/>
        <end position="207"/>
    </location>
</feature>
<sequence>MKNKYFKKIIVIILVLATILTFCTSLFFSLMRKDIPVKIDYKNNTVEEIVAKYNEKGQKTIENWFKDDEKQKNFALKYIGMKFPTINYKSVSGKEINNEIFKGNKTLIVIGASYCENCEATTAELEGLYKDVNVIEIFPKDDLSKIKTYYEKLKLPMPNDRVVVGDENKDMQIVKDLNIKAIPVLLYVNEEGIITYAKLGSSDKKELNIYKDRAFSNTQLYKELKTEKKFMF</sequence>
<accession>A0A140GQZ7</accession>
<evidence type="ECO:0000313" key="3">
    <source>
        <dbReference type="EMBL" id="AMN30956.1"/>
    </source>
</evidence>
<protein>
    <submittedName>
        <fullName evidence="3">Thiol-disulfide isomerase</fullName>
    </submittedName>
</protein>
<name>A0A140GQZ7_CLOPF</name>
<keyword evidence="3" id="KW-0413">Isomerase</keyword>
<dbReference type="EMBL" id="CP013615">
    <property type="protein sequence ID" value="AMN30956.1"/>
    <property type="molecule type" value="Genomic_DNA"/>
</dbReference>
<reference evidence="3 4" key="1">
    <citation type="journal article" date="2016" name="PLoS ONE">
        <title>Plasmid Characterization and Chromosome Analysis of Two netF+ Clostridium perfringens Isolates Associated with Foal and Canine Necrotizing Enteritis.</title>
        <authorList>
            <person name="Mehdizadeh Gohari I."/>
            <person name="Kropinski A.M."/>
            <person name="Weese S.J."/>
            <person name="Parreira V.R."/>
            <person name="Whitehead A.E."/>
            <person name="Boerlin P."/>
            <person name="Prescott J.F."/>
        </authorList>
    </citation>
    <scope>NUCLEOTIDE SEQUENCE [LARGE SCALE GENOMIC DNA]</scope>
    <source>
        <strain evidence="3 4">JP838</strain>
        <plasmid evidence="4">Plasmid pJFP838A</plasmid>
    </source>
</reference>
<keyword evidence="1" id="KW-0472">Membrane</keyword>
<dbReference type="Gene3D" id="3.40.30.10">
    <property type="entry name" value="Glutaredoxin"/>
    <property type="match status" value="1"/>
</dbReference>
<dbReference type="PATRIC" id="fig|1502.177.peg.3246"/>
<gene>
    <name evidence="3" type="ORF">JFP838_pA0040</name>
</gene>
<keyword evidence="1" id="KW-0812">Transmembrane</keyword>
<feature type="transmembrane region" description="Helical" evidence="1">
    <location>
        <begin position="9"/>
        <end position="31"/>
    </location>
</feature>
<keyword evidence="1" id="KW-1133">Transmembrane helix</keyword>
<dbReference type="RefSeq" id="WP_061429565.1">
    <property type="nucleotide sequence ID" value="NZ_CATNZX010000001.1"/>
</dbReference>
<geneLocation type="plasmid" evidence="3 4">
    <name>pJFP838A</name>
</geneLocation>
<dbReference type="Pfam" id="PF08534">
    <property type="entry name" value="Redoxin"/>
    <property type="match status" value="1"/>
</dbReference>
<evidence type="ECO:0000256" key="1">
    <source>
        <dbReference type="SAM" id="Phobius"/>
    </source>
</evidence>
<dbReference type="InterPro" id="IPR013740">
    <property type="entry name" value="Redoxin"/>
</dbReference>
<organism evidence="3 4">
    <name type="scientific">Clostridium perfringens</name>
    <dbReference type="NCBI Taxonomy" id="1502"/>
    <lineage>
        <taxon>Bacteria</taxon>
        <taxon>Bacillati</taxon>
        <taxon>Bacillota</taxon>
        <taxon>Clostridia</taxon>
        <taxon>Eubacteriales</taxon>
        <taxon>Clostridiaceae</taxon>
        <taxon>Clostridium</taxon>
    </lineage>
</organism>
<keyword evidence="3" id="KW-0614">Plasmid</keyword>
<dbReference type="GO" id="GO:0016491">
    <property type="term" value="F:oxidoreductase activity"/>
    <property type="evidence" value="ECO:0007669"/>
    <property type="project" value="InterPro"/>
</dbReference>
<dbReference type="GO" id="GO:0016853">
    <property type="term" value="F:isomerase activity"/>
    <property type="evidence" value="ECO:0007669"/>
    <property type="project" value="UniProtKB-KW"/>
</dbReference>
<proteinExistence type="predicted"/>
<dbReference type="Proteomes" id="UP000070260">
    <property type="component" value="Plasmid pJFP838A"/>
</dbReference>